<feature type="binding site" evidence="3">
    <location>
        <begin position="566"/>
        <end position="567"/>
    </location>
    <ligand>
        <name>FAD</name>
        <dbReference type="ChEBI" id="CHEBI:57692"/>
    </ligand>
</feature>
<proteinExistence type="inferred from homology"/>
<accession>A0A8T0H7R5</accession>
<sequence length="593" mass="63294">MEIAKETKPVLQLVALKMIKIVCVLLCVSRLSAYSAVQAAVNMRLEGGDYPFLKNASAAPPAVTDFDYIIVGGGTAGCPLAATLSLNYSVLLLERGNTPYGNPDIENAANFGQLISNFHGNTWSSPVQSFQSQDGVFNRRARVLGGGSAINAGFYSRASDGFVRRAGWDAGMVASAYAWVEAIVCHFPRLQQWQSAVRDALLQVGIGPNNGDTYEHLSGTKVGGSIFDEFGKRHTAADLLQYANPNNITVLLFANVHRILFAPAVPGIPPRAIGVLFSDNVGIQHQALLRQSQHSEVLLAAGAIGSPHLLMLSGVGDADILKAHGIPNVLNLPGVGQGVADNPANAIYVPSPSPVEVSLIQAVGITKFGSFIETASGSQASLSQVGSLGIMAPWFRSEGLAMGYAEALRNLPLRTQQILGQAGVILQKVDGPASVGNLTLNKTNVEDSPVVRFNYFSSPEDLFTCVESTRVVQQILQTSAMKNFTYTTMPETIVNNAELVGNLVPEKQDVDTLAEWCRNSVITIWHYHGGCRVGSVVDPDSHQVIGVDGLRVIDGSTFNSSPGTNPQATVMMLGRYMGLKIHGNRQVSESRGR</sequence>
<keyword evidence="2" id="KW-0732">Signal</keyword>
<dbReference type="EMBL" id="CM026428">
    <property type="protein sequence ID" value="KAG0566815.1"/>
    <property type="molecule type" value="Genomic_DNA"/>
</dbReference>
<protein>
    <recommendedName>
        <fullName evidence="5">Glucose-methanol-choline oxidoreductase N-terminal domain-containing protein</fullName>
    </recommendedName>
</protein>
<evidence type="ECO:0000259" key="5">
    <source>
        <dbReference type="PROSITE" id="PS00624"/>
    </source>
</evidence>
<feature type="disulfide bond" evidence="4">
    <location>
        <begin position="465"/>
        <end position="517"/>
    </location>
</feature>
<dbReference type="Gene3D" id="3.50.50.60">
    <property type="entry name" value="FAD/NAD(P)-binding domain"/>
    <property type="match status" value="1"/>
</dbReference>
<feature type="binding site" evidence="3">
    <location>
        <position position="555"/>
    </location>
    <ligand>
        <name>FAD</name>
        <dbReference type="ChEBI" id="CHEBI:57692"/>
    </ligand>
</feature>
<evidence type="ECO:0000256" key="1">
    <source>
        <dbReference type="ARBA" id="ARBA00010790"/>
    </source>
</evidence>
<dbReference type="AlphaFoldDB" id="A0A8T0H7R5"/>
<keyword evidence="3" id="KW-0285">Flavoprotein</keyword>
<dbReference type="PANTHER" id="PTHR45968:SF3">
    <property type="entry name" value="OS04G0573100 PROTEIN"/>
    <property type="match status" value="1"/>
</dbReference>
<feature type="domain" description="Glucose-methanol-choline oxidoreductase N-terminal" evidence="5">
    <location>
        <begin position="302"/>
        <end position="316"/>
    </location>
</feature>
<dbReference type="GO" id="GO:0050660">
    <property type="term" value="F:flavin adenine dinucleotide binding"/>
    <property type="evidence" value="ECO:0007669"/>
    <property type="project" value="InterPro"/>
</dbReference>
<dbReference type="Pfam" id="PF00732">
    <property type="entry name" value="GMC_oxred_N"/>
    <property type="match status" value="1"/>
</dbReference>
<dbReference type="EMBL" id="CM026428">
    <property type="protein sequence ID" value="KAG0566814.1"/>
    <property type="molecule type" value="Genomic_DNA"/>
</dbReference>
<dbReference type="InterPro" id="IPR051871">
    <property type="entry name" value="GMC_Oxidoreductase-Related"/>
</dbReference>
<dbReference type="PIRSF" id="PIRSF000137">
    <property type="entry name" value="Alcohol_oxidase"/>
    <property type="match status" value="1"/>
</dbReference>
<dbReference type="InterPro" id="IPR012132">
    <property type="entry name" value="GMC_OxRdtase"/>
</dbReference>
<dbReference type="InterPro" id="IPR007867">
    <property type="entry name" value="GMC_OxRtase_C"/>
</dbReference>
<feature type="binding site" evidence="3">
    <location>
        <position position="143"/>
    </location>
    <ligand>
        <name>FAD</name>
        <dbReference type="ChEBI" id="CHEBI:57692"/>
    </ligand>
</feature>
<dbReference type="Proteomes" id="UP000822688">
    <property type="component" value="Chromosome 7"/>
</dbReference>
<dbReference type="SUPFAM" id="SSF51905">
    <property type="entry name" value="FAD/NAD(P)-binding domain"/>
    <property type="match status" value="1"/>
</dbReference>
<dbReference type="InterPro" id="IPR000172">
    <property type="entry name" value="GMC_OxRdtase_N"/>
</dbReference>
<evidence type="ECO:0000313" key="6">
    <source>
        <dbReference type="EMBL" id="KAG0566815.1"/>
    </source>
</evidence>
<comment type="caution">
    <text evidence="6">The sequence shown here is derived from an EMBL/GenBank/DDBJ whole genome shotgun (WGS) entry which is preliminary data.</text>
</comment>
<dbReference type="InterPro" id="IPR036188">
    <property type="entry name" value="FAD/NAD-bd_sf"/>
</dbReference>
<comment type="cofactor">
    <cofactor evidence="3">
        <name>FAD</name>
        <dbReference type="ChEBI" id="CHEBI:57692"/>
    </cofactor>
</comment>
<evidence type="ECO:0000256" key="2">
    <source>
        <dbReference type="ARBA" id="ARBA00022729"/>
    </source>
</evidence>
<organism evidence="6 7">
    <name type="scientific">Ceratodon purpureus</name>
    <name type="common">Fire moss</name>
    <name type="synonym">Dicranum purpureum</name>
    <dbReference type="NCBI Taxonomy" id="3225"/>
    <lineage>
        <taxon>Eukaryota</taxon>
        <taxon>Viridiplantae</taxon>
        <taxon>Streptophyta</taxon>
        <taxon>Embryophyta</taxon>
        <taxon>Bryophyta</taxon>
        <taxon>Bryophytina</taxon>
        <taxon>Bryopsida</taxon>
        <taxon>Dicranidae</taxon>
        <taxon>Pseudoditrichales</taxon>
        <taxon>Ditrichaceae</taxon>
        <taxon>Ceratodon</taxon>
    </lineage>
</organism>
<gene>
    <name evidence="6" type="ORF">KC19_7G089600</name>
</gene>
<feature type="binding site" evidence="3">
    <location>
        <begin position="525"/>
        <end position="526"/>
    </location>
    <ligand>
        <name>FAD</name>
        <dbReference type="ChEBI" id="CHEBI:57692"/>
    </ligand>
</feature>
<dbReference type="SUPFAM" id="SSF54373">
    <property type="entry name" value="FAD-linked reductases, C-terminal domain"/>
    <property type="match status" value="1"/>
</dbReference>
<dbReference type="Gene3D" id="3.30.410.40">
    <property type="match status" value="1"/>
</dbReference>
<dbReference type="PANTHER" id="PTHR45968">
    <property type="entry name" value="OSJNBA0019K04.7 PROTEIN"/>
    <property type="match status" value="1"/>
</dbReference>
<dbReference type="Pfam" id="PF05199">
    <property type="entry name" value="GMC_oxred_C"/>
    <property type="match status" value="1"/>
</dbReference>
<keyword evidence="3" id="KW-0274">FAD</keyword>
<comment type="similarity">
    <text evidence="1">Belongs to the GMC oxidoreductase family.</text>
</comment>
<keyword evidence="7" id="KW-1185">Reference proteome</keyword>
<reference evidence="6" key="1">
    <citation type="submission" date="2020-06" db="EMBL/GenBank/DDBJ databases">
        <title>WGS assembly of Ceratodon purpureus strain R40.</title>
        <authorList>
            <person name="Carey S.B."/>
            <person name="Jenkins J."/>
            <person name="Shu S."/>
            <person name="Lovell J.T."/>
            <person name="Sreedasyam A."/>
            <person name="Maumus F."/>
            <person name="Tiley G.P."/>
            <person name="Fernandez-Pozo N."/>
            <person name="Barry K."/>
            <person name="Chen C."/>
            <person name="Wang M."/>
            <person name="Lipzen A."/>
            <person name="Daum C."/>
            <person name="Saski C.A."/>
            <person name="Payton A.C."/>
            <person name="Mcbreen J.C."/>
            <person name="Conrad R.E."/>
            <person name="Kollar L.M."/>
            <person name="Olsson S."/>
            <person name="Huttunen S."/>
            <person name="Landis J.B."/>
            <person name="Wickett N.J."/>
            <person name="Johnson M.G."/>
            <person name="Rensing S.A."/>
            <person name="Grimwood J."/>
            <person name="Schmutz J."/>
            <person name="Mcdaniel S.F."/>
        </authorList>
    </citation>
    <scope>NUCLEOTIDE SEQUENCE</scope>
    <source>
        <strain evidence="6">R40</strain>
    </source>
</reference>
<evidence type="ECO:0000256" key="4">
    <source>
        <dbReference type="PIRSR" id="PIRSR000137-3"/>
    </source>
</evidence>
<name>A0A8T0H7R5_CERPU</name>
<evidence type="ECO:0000313" key="7">
    <source>
        <dbReference type="Proteomes" id="UP000822688"/>
    </source>
</evidence>
<feature type="binding site" evidence="3">
    <location>
        <position position="256"/>
    </location>
    <ligand>
        <name>FAD</name>
        <dbReference type="ChEBI" id="CHEBI:57692"/>
    </ligand>
</feature>
<dbReference type="GO" id="GO:0016614">
    <property type="term" value="F:oxidoreductase activity, acting on CH-OH group of donors"/>
    <property type="evidence" value="ECO:0007669"/>
    <property type="project" value="InterPro"/>
</dbReference>
<dbReference type="PROSITE" id="PS00624">
    <property type="entry name" value="GMC_OXRED_2"/>
    <property type="match status" value="1"/>
</dbReference>
<evidence type="ECO:0000256" key="3">
    <source>
        <dbReference type="PIRSR" id="PIRSR000137-2"/>
    </source>
</evidence>
<keyword evidence="4" id="KW-1015">Disulfide bond</keyword>